<evidence type="ECO:0000256" key="1">
    <source>
        <dbReference type="ARBA" id="ARBA00004496"/>
    </source>
</evidence>
<dbReference type="PANTHER" id="PTHR43152">
    <property type="entry name" value="UVRABC SYSTEM PROTEIN A"/>
    <property type="match status" value="1"/>
</dbReference>
<accession>A0A1H1GQM7</accession>
<keyword evidence="2 17" id="KW-0963">Cytoplasm</keyword>
<evidence type="ECO:0000256" key="3">
    <source>
        <dbReference type="ARBA" id="ARBA00022723"/>
    </source>
</evidence>
<gene>
    <name evidence="17" type="primary">uvrA</name>
    <name evidence="19" type="ORF">SAMN04489742_4243</name>
</gene>
<dbReference type="GO" id="GO:0009381">
    <property type="term" value="F:excinuclease ABC activity"/>
    <property type="evidence" value="ECO:0007669"/>
    <property type="project" value="UniProtKB-UniRule"/>
</dbReference>
<keyword evidence="20" id="KW-1185">Reference proteome</keyword>
<evidence type="ECO:0000256" key="8">
    <source>
        <dbReference type="ARBA" id="ARBA00022771"/>
    </source>
</evidence>
<dbReference type="InterPro" id="IPR027417">
    <property type="entry name" value="P-loop_NTPase"/>
</dbReference>
<sequence>MLKASESTGPGSHEDVRADLSRLVVKGAREHNLRNVDLDLPRDSMIVFTGLSGSGKSSLAFDTIFAEGQRRYVESLSAYARMFLGQVDKPDVDFIEGLSPAVSIDQKSTSKNPRSTVGTITEIYDYMRLLWARVGRPHCPVCGQPVTRQTPQQIVDQLLELESGTRFQILAPVVRGRKGEFVDLFKELSAKGYSRAKVDGKLVQLSEPPKLGKQFKHTIEVVIDRLVVKDGIQQRLTDSIETGLGLAEGRVLADFVDLDESDPGRTRAFSEHLACPNEHPLAIDEVEPRSFSFNNPFGACPVCTGIGSKLEVDEDLVVPDPELSLGDGAIAPWALGTATQQYWNRLLEGLSHELGFSMDVPFNELSKDARKAVLYGKDHKVVVQYRNRFGRERKYSTGFEGAVQYIHRKHLETESDNARDRYEQYMREVPCPECKGARLNPASLSVLINGRSIAEVSAMPLQECRDFLNSLELTPREAQIAQQVLIEIQARLRFLLDVGLSYLNLERAAGTLSGGEAQRIRLATQIGSGLVGVLYVLDEPSIGLHQRDNRRLIETLTRLRDLGNTLIVVEHDEDTISEADWIVDVGPGAGEHGGQIVHSGSLKELLDNEQSITGDYLAGRRRIDIPAKRRKIDKKRQLKVVAARENNLQGIDAVFPLGVFTAVTGVSGSGKSTLVNDILYKVLANKLNRAKQVAGRHTRVEGLEHLDKVIHVDQSPIGRTPRSNAATYTGVFDNIRKLFAETNEAKVRGYQPGRFSFNVKGGRCEACSGDGTLKIEMNFLPDVYVPCEVCHGARYNRETLEVHYKGKTIADVLDMPIEEGAEFFAAFTPIARHLNTLVDVGLGYVRLGQPATTLSGGEAQRVKLASELQKRSNGRSIYVLDEPTTGLHFEDIRKLLLVLQSLVDKGNTVITIEHNLDVIKSADWVVDLGPDGGSGGGRIIAAGTPEQVAKAEVSHTGRFLAEVLETA</sequence>
<dbReference type="Pfam" id="PF17755">
    <property type="entry name" value="UvrA_DNA-bind"/>
    <property type="match status" value="1"/>
</dbReference>
<evidence type="ECO:0000256" key="4">
    <source>
        <dbReference type="ARBA" id="ARBA00022737"/>
    </source>
</evidence>
<comment type="similarity">
    <text evidence="14 17">Belongs to the ABC transporter superfamily. UvrA family.</text>
</comment>
<evidence type="ECO:0000256" key="16">
    <source>
        <dbReference type="ARBA" id="ARBA00042156"/>
    </source>
</evidence>
<organism evidence="19 20">
    <name type="scientific">Crystallibacter crystallopoietes</name>
    <dbReference type="NCBI Taxonomy" id="37928"/>
    <lineage>
        <taxon>Bacteria</taxon>
        <taxon>Bacillati</taxon>
        <taxon>Actinomycetota</taxon>
        <taxon>Actinomycetes</taxon>
        <taxon>Micrococcales</taxon>
        <taxon>Micrococcaceae</taxon>
        <taxon>Crystallibacter</taxon>
    </lineage>
</organism>
<dbReference type="RefSeq" id="WP_101632752.1">
    <property type="nucleotide sequence ID" value="NZ_CP018863.1"/>
</dbReference>
<dbReference type="InterPro" id="IPR017871">
    <property type="entry name" value="ABC_transporter-like_CS"/>
</dbReference>
<dbReference type="NCBIfam" id="NF001503">
    <property type="entry name" value="PRK00349.1"/>
    <property type="match status" value="1"/>
</dbReference>
<dbReference type="GO" id="GO:0009380">
    <property type="term" value="C:excinuclease repair complex"/>
    <property type="evidence" value="ECO:0007669"/>
    <property type="project" value="InterPro"/>
</dbReference>
<dbReference type="PANTHER" id="PTHR43152:SF3">
    <property type="entry name" value="UVRABC SYSTEM PROTEIN A"/>
    <property type="match status" value="1"/>
</dbReference>
<dbReference type="Gene3D" id="1.20.1580.10">
    <property type="entry name" value="ABC transporter ATPase like domain"/>
    <property type="match status" value="2"/>
</dbReference>
<dbReference type="Gene3D" id="1.10.8.280">
    <property type="entry name" value="ABC transporter ATPase domain-like"/>
    <property type="match status" value="1"/>
</dbReference>
<evidence type="ECO:0000256" key="11">
    <source>
        <dbReference type="ARBA" id="ARBA00022881"/>
    </source>
</evidence>
<dbReference type="GO" id="GO:0005737">
    <property type="term" value="C:cytoplasm"/>
    <property type="evidence" value="ECO:0007669"/>
    <property type="project" value="UniProtKB-SubCell"/>
</dbReference>
<dbReference type="Proteomes" id="UP000181917">
    <property type="component" value="Unassembled WGS sequence"/>
</dbReference>
<dbReference type="Gene3D" id="3.40.50.300">
    <property type="entry name" value="P-loop containing nucleotide triphosphate hydrolases"/>
    <property type="match status" value="2"/>
</dbReference>
<name>A0A1H1GQM7_9MICC</name>
<dbReference type="InterPro" id="IPR013815">
    <property type="entry name" value="ATP_grasp_subdomain_1"/>
</dbReference>
<evidence type="ECO:0000256" key="7">
    <source>
        <dbReference type="ARBA" id="ARBA00022769"/>
    </source>
</evidence>
<keyword evidence="7 17" id="KW-0228">DNA excision</keyword>
<keyword evidence="9 17" id="KW-0862">Zinc</keyword>
<comment type="subcellular location">
    <subcellularLocation>
        <location evidence="1 17">Cytoplasm</location>
    </subcellularLocation>
</comment>
<evidence type="ECO:0000256" key="6">
    <source>
        <dbReference type="ARBA" id="ARBA00022763"/>
    </source>
</evidence>
<evidence type="ECO:0000256" key="12">
    <source>
        <dbReference type="ARBA" id="ARBA00023125"/>
    </source>
</evidence>
<comment type="caution">
    <text evidence="17">Lacks conserved residue(s) required for the propagation of feature annotation.</text>
</comment>
<dbReference type="GO" id="GO:0006289">
    <property type="term" value="P:nucleotide-excision repair"/>
    <property type="evidence" value="ECO:0007669"/>
    <property type="project" value="UniProtKB-UniRule"/>
</dbReference>
<keyword evidence="12 17" id="KW-0238">DNA-binding</keyword>
<dbReference type="OrthoDB" id="9809851at2"/>
<reference evidence="19 20" key="1">
    <citation type="submission" date="2016-10" db="EMBL/GenBank/DDBJ databases">
        <authorList>
            <person name="de Groot N.N."/>
        </authorList>
    </citation>
    <scope>NUCLEOTIDE SEQUENCE [LARGE SCALE GENOMIC DNA]</scope>
    <source>
        <strain evidence="19 20">DSM 20117</strain>
    </source>
</reference>
<keyword evidence="11 17" id="KW-0267">Excision nuclease</keyword>
<dbReference type="InterPro" id="IPR041102">
    <property type="entry name" value="UvrA_inter"/>
</dbReference>
<evidence type="ECO:0000256" key="9">
    <source>
        <dbReference type="ARBA" id="ARBA00022833"/>
    </source>
</evidence>
<dbReference type="InterPro" id="IPR003439">
    <property type="entry name" value="ABC_transporter-like_ATP-bd"/>
</dbReference>
<evidence type="ECO:0000256" key="13">
    <source>
        <dbReference type="ARBA" id="ARBA00023204"/>
    </source>
</evidence>
<dbReference type="GO" id="GO:0003677">
    <property type="term" value="F:DNA binding"/>
    <property type="evidence" value="ECO:0007669"/>
    <property type="project" value="UniProtKB-UniRule"/>
</dbReference>
<dbReference type="NCBIfam" id="TIGR00630">
    <property type="entry name" value="uvra"/>
    <property type="match status" value="1"/>
</dbReference>
<keyword evidence="10 17" id="KW-0067">ATP-binding</keyword>
<dbReference type="Gene3D" id="3.30.1490.20">
    <property type="entry name" value="ATP-grasp fold, A domain"/>
    <property type="match status" value="1"/>
</dbReference>
<feature type="binding site" evidence="17">
    <location>
        <begin position="50"/>
        <end position="57"/>
    </location>
    <ligand>
        <name>ATP</name>
        <dbReference type="ChEBI" id="CHEBI:30616"/>
    </ligand>
</feature>
<keyword evidence="6 17" id="KW-0227">DNA damage</keyword>
<evidence type="ECO:0000256" key="10">
    <source>
        <dbReference type="ARBA" id="ARBA00022840"/>
    </source>
</evidence>
<keyword evidence="17" id="KW-0742">SOS response</keyword>
<keyword evidence="13 17" id="KW-0234">DNA repair</keyword>
<dbReference type="GO" id="GO:0009432">
    <property type="term" value="P:SOS response"/>
    <property type="evidence" value="ECO:0007669"/>
    <property type="project" value="UniProtKB-UniRule"/>
</dbReference>
<proteinExistence type="inferred from homology"/>
<dbReference type="GO" id="GO:0005524">
    <property type="term" value="F:ATP binding"/>
    <property type="evidence" value="ECO:0007669"/>
    <property type="project" value="UniProtKB-UniRule"/>
</dbReference>
<dbReference type="PROSITE" id="PS00211">
    <property type="entry name" value="ABC_TRANSPORTER_1"/>
    <property type="match status" value="2"/>
</dbReference>
<keyword evidence="8 17" id="KW-0863">Zinc-finger</keyword>
<dbReference type="HAMAP" id="MF_00205">
    <property type="entry name" value="UvrA"/>
    <property type="match status" value="1"/>
</dbReference>
<dbReference type="SUPFAM" id="SSF52540">
    <property type="entry name" value="P-loop containing nucleoside triphosphate hydrolases"/>
    <property type="match status" value="2"/>
</dbReference>
<dbReference type="CDD" id="cd03271">
    <property type="entry name" value="ABC_UvrA_II"/>
    <property type="match status" value="1"/>
</dbReference>
<evidence type="ECO:0000256" key="15">
    <source>
        <dbReference type="ARBA" id="ARBA00039316"/>
    </source>
</evidence>
<comment type="function">
    <text evidence="17">The UvrABC repair system catalyzes the recognition and processing of DNA lesions. UvrA is an ATPase and a DNA-binding protein. A damage recognition complex composed of 2 UvrA and 2 UvrB subunits scans DNA for abnormalities. When the presence of a lesion has been verified by UvrB, the UvrA molecules dissociate.</text>
</comment>
<evidence type="ECO:0000256" key="5">
    <source>
        <dbReference type="ARBA" id="ARBA00022741"/>
    </source>
</evidence>
<evidence type="ECO:0000259" key="18">
    <source>
        <dbReference type="PROSITE" id="PS50893"/>
    </source>
</evidence>
<feature type="binding site" evidence="17">
    <location>
        <begin position="665"/>
        <end position="672"/>
    </location>
    <ligand>
        <name>ATP</name>
        <dbReference type="ChEBI" id="CHEBI:30616"/>
    </ligand>
</feature>
<dbReference type="FunFam" id="1.20.1580.10:FF:000002">
    <property type="entry name" value="UvrABC system protein A"/>
    <property type="match status" value="1"/>
</dbReference>
<dbReference type="AlphaFoldDB" id="A0A1H1GQM7"/>
<dbReference type="PROSITE" id="PS50893">
    <property type="entry name" value="ABC_TRANSPORTER_2"/>
    <property type="match status" value="1"/>
</dbReference>
<evidence type="ECO:0000256" key="14">
    <source>
        <dbReference type="ARBA" id="ARBA00038000"/>
    </source>
</evidence>
<dbReference type="InterPro" id="IPR004602">
    <property type="entry name" value="UvrA"/>
</dbReference>
<evidence type="ECO:0000256" key="17">
    <source>
        <dbReference type="HAMAP-Rule" id="MF_00205"/>
    </source>
</evidence>
<dbReference type="EMBL" id="FNKH01000002">
    <property type="protein sequence ID" value="SDR15497.1"/>
    <property type="molecule type" value="Genomic_DNA"/>
</dbReference>
<evidence type="ECO:0000256" key="2">
    <source>
        <dbReference type="ARBA" id="ARBA00022490"/>
    </source>
</evidence>
<evidence type="ECO:0000313" key="19">
    <source>
        <dbReference type="EMBL" id="SDR15497.1"/>
    </source>
</evidence>
<feature type="zinc finger region" description="C4-type" evidence="17">
    <location>
        <begin position="764"/>
        <end position="790"/>
    </location>
</feature>
<dbReference type="GO" id="GO:0008270">
    <property type="term" value="F:zinc ion binding"/>
    <property type="evidence" value="ECO:0007669"/>
    <property type="project" value="UniProtKB-UniRule"/>
</dbReference>
<comment type="subunit">
    <text evidence="17">Forms a heterotetramer with UvrB during the search for lesions.</text>
</comment>
<keyword evidence="3 17" id="KW-0479">Metal-binding</keyword>
<dbReference type="Pfam" id="PF17760">
    <property type="entry name" value="UvrA_inter"/>
    <property type="match status" value="1"/>
</dbReference>
<feature type="domain" description="ABC transporter" evidence="18">
    <location>
        <begin position="627"/>
        <end position="961"/>
    </location>
</feature>
<keyword evidence="4 17" id="KW-0677">Repeat</keyword>
<dbReference type="InterPro" id="IPR041552">
    <property type="entry name" value="UvrA_DNA-bd"/>
</dbReference>
<protein>
    <recommendedName>
        <fullName evidence="15 17">UvrABC system protein A</fullName>
        <shortName evidence="17">UvrA protein</shortName>
    </recommendedName>
    <alternativeName>
        <fullName evidence="16 17">Excinuclease ABC subunit A</fullName>
    </alternativeName>
</protein>
<evidence type="ECO:0000313" key="20">
    <source>
        <dbReference type="Proteomes" id="UP000181917"/>
    </source>
</evidence>
<dbReference type="STRING" id="37928.SAMN04489742_4243"/>
<keyword evidence="5 17" id="KW-0547">Nucleotide-binding</keyword>
<dbReference type="GO" id="GO:0016887">
    <property type="term" value="F:ATP hydrolysis activity"/>
    <property type="evidence" value="ECO:0007669"/>
    <property type="project" value="InterPro"/>
</dbReference>